<dbReference type="GO" id="GO:0005886">
    <property type="term" value="C:plasma membrane"/>
    <property type="evidence" value="ECO:0007669"/>
    <property type="project" value="UniProtKB-SubCell"/>
</dbReference>
<feature type="transmembrane region" description="Helical" evidence="11">
    <location>
        <begin position="193"/>
        <end position="215"/>
    </location>
</feature>
<dbReference type="OrthoDB" id="5951059at2759"/>
<dbReference type="PANTHER" id="PTHR24248:SF185">
    <property type="entry name" value="DOPAMINE RECEPTOR 2"/>
    <property type="match status" value="1"/>
</dbReference>
<organism evidence="13 14">
    <name type="scientific">Acanthaster planci</name>
    <name type="common">Crown-of-thorns starfish</name>
    <dbReference type="NCBI Taxonomy" id="133434"/>
    <lineage>
        <taxon>Eukaryota</taxon>
        <taxon>Metazoa</taxon>
        <taxon>Echinodermata</taxon>
        <taxon>Eleutherozoa</taxon>
        <taxon>Asterozoa</taxon>
        <taxon>Asteroidea</taxon>
        <taxon>Valvatacea</taxon>
        <taxon>Valvatida</taxon>
        <taxon>Acanthasteridae</taxon>
        <taxon>Acanthaster</taxon>
    </lineage>
</organism>
<evidence type="ECO:0000256" key="5">
    <source>
        <dbReference type="ARBA" id="ARBA00023040"/>
    </source>
</evidence>
<dbReference type="InterPro" id="IPR000995">
    <property type="entry name" value="Musac_Ach_rcpt"/>
</dbReference>
<dbReference type="PANTHER" id="PTHR24248">
    <property type="entry name" value="ADRENERGIC RECEPTOR-RELATED G-PROTEIN COUPLED RECEPTOR"/>
    <property type="match status" value="1"/>
</dbReference>
<dbReference type="GO" id="GO:0045202">
    <property type="term" value="C:synapse"/>
    <property type="evidence" value="ECO:0007669"/>
    <property type="project" value="GOC"/>
</dbReference>
<comment type="subcellular location">
    <subcellularLocation>
        <location evidence="1">Cell membrane</location>
        <topology evidence="1">Multi-pass membrane protein</topology>
    </subcellularLocation>
</comment>
<reference evidence="14" key="1">
    <citation type="submission" date="2025-08" db="UniProtKB">
        <authorList>
            <consortium name="RefSeq"/>
        </authorList>
    </citation>
    <scope>IDENTIFICATION</scope>
</reference>
<feature type="region of interest" description="Disordered" evidence="10">
    <location>
        <begin position="309"/>
        <end position="331"/>
    </location>
</feature>
<dbReference type="KEGG" id="aplc:110976622"/>
<keyword evidence="8 9" id="KW-0807">Transducer</keyword>
<evidence type="ECO:0000256" key="11">
    <source>
        <dbReference type="SAM" id="Phobius"/>
    </source>
</evidence>
<evidence type="ECO:0000313" key="13">
    <source>
        <dbReference type="Proteomes" id="UP000694845"/>
    </source>
</evidence>
<keyword evidence="2" id="KW-1003">Cell membrane</keyword>
<dbReference type="GO" id="GO:0016907">
    <property type="term" value="F:G protein-coupled acetylcholine receptor activity"/>
    <property type="evidence" value="ECO:0007669"/>
    <property type="project" value="InterPro"/>
</dbReference>
<proteinExistence type="inferred from homology"/>
<evidence type="ECO:0000313" key="14">
    <source>
        <dbReference type="RefSeq" id="XP_022085759.1"/>
    </source>
</evidence>
<accession>A0A8B7XXZ2</accession>
<keyword evidence="6 11" id="KW-0472">Membrane</keyword>
<evidence type="ECO:0000256" key="6">
    <source>
        <dbReference type="ARBA" id="ARBA00023136"/>
    </source>
</evidence>
<dbReference type="InterPro" id="IPR017452">
    <property type="entry name" value="GPCR_Rhodpsn_7TM"/>
</dbReference>
<dbReference type="RefSeq" id="XP_022085759.1">
    <property type="nucleotide sequence ID" value="XM_022230067.1"/>
</dbReference>
<name>A0A8B7XXZ2_ACAPL</name>
<sequence>MESEIVQTDLTETEVLITDSPSSTPGDDAVPPSTYALAVSVASLMALSTVTPNAMIITLVIVDRKLRKLSNYYIISLATADCIVGAVVMPGMASYSILGFWALGDIVCDLWITVDFMCCTASMLSLCMISLDRYWAITKPLKHMGRRSRKRALVYVASIWLVSAICWVPAIVAFRVVSGSFIEYDCVYLTHPIYVLISAVVIYYTPMGAMVYLYINVYCSVKGQFKSLEEFERPLSEKGEKTQGGHADDCLNNSSLSNATDLFTNVSELSLQELSTYTNKGFRASTQSLHGLQRESVVSLEGIETSGTDLGITRSDIDTGAPSDSSGMRSAQTGDVTLTSVSGTVPQSQGETTNAEKMRKLRLQKVQLKHAAINRRTARTLGIIVVLFLVCWLPFVVMFPIKAFCNNCILGKLYDASYWLAYLNSTLNPFLYGFSADFRRAFMRFFCKRCVAVAHDVSTTEDVKGNVNQIHKN</sequence>
<keyword evidence="3 9" id="KW-0812">Transmembrane</keyword>
<protein>
    <submittedName>
        <fullName evidence="14">5-hydroxytryptamine receptor 1B-like</fullName>
    </submittedName>
</protein>
<evidence type="ECO:0000256" key="1">
    <source>
        <dbReference type="ARBA" id="ARBA00004651"/>
    </source>
</evidence>
<feature type="transmembrane region" description="Helical" evidence="11">
    <location>
        <begin position="152"/>
        <end position="173"/>
    </location>
</feature>
<comment type="similarity">
    <text evidence="9">Belongs to the G-protein coupled receptor 1 family.</text>
</comment>
<evidence type="ECO:0000256" key="4">
    <source>
        <dbReference type="ARBA" id="ARBA00022989"/>
    </source>
</evidence>
<dbReference type="SMART" id="SM01381">
    <property type="entry name" value="7TM_GPCR_Srsx"/>
    <property type="match status" value="1"/>
</dbReference>
<evidence type="ECO:0000256" key="8">
    <source>
        <dbReference type="ARBA" id="ARBA00023224"/>
    </source>
</evidence>
<dbReference type="GO" id="GO:0043410">
    <property type="term" value="P:positive regulation of MAPK cascade"/>
    <property type="evidence" value="ECO:0007669"/>
    <property type="project" value="TreeGrafter"/>
</dbReference>
<feature type="transmembrane region" description="Helical" evidence="11">
    <location>
        <begin position="381"/>
        <end position="404"/>
    </location>
</feature>
<evidence type="ECO:0000256" key="7">
    <source>
        <dbReference type="ARBA" id="ARBA00023170"/>
    </source>
</evidence>
<dbReference type="CDD" id="cd14967">
    <property type="entry name" value="7tmA_amine_R-like"/>
    <property type="match status" value="1"/>
</dbReference>
<dbReference type="SUPFAM" id="SSF81321">
    <property type="entry name" value="Family A G protein-coupled receptor-like"/>
    <property type="match status" value="1"/>
</dbReference>
<dbReference type="Pfam" id="PF00001">
    <property type="entry name" value="7tm_1"/>
    <property type="match status" value="1"/>
</dbReference>
<evidence type="ECO:0000256" key="9">
    <source>
        <dbReference type="RuleBase" id="RU000688"/>
    </source>
</evidence>
<feature type="transmembrane region" description="Helical" evidence="11">
    <location>
        <begin position="35"/>
        <end position="62"/>
    </location>
</feature>
<dbReference type="Gene3D" id="1.20.1070.10">
    <property type="entry name" value="Rhodopsin 7-helix transmembrane proteins"/>
    <property type="match status" value="2"/>
</dbReference>
<dbReference type="GO" id="GO:0071880">
    <property type="term" value="P:adenylate cyclase-activating adrenergic receptor signaling pathway"/>
    <property type="evidence" value="ECO:0007669"/>
    <property type="project" value="TreeGrafter"/>
</dbReference>
<dbReference type="AlphaFoldDB" id="A0A8B7XXZ2"/>
<dbReference type="InterPro" id="IPR000276">
    <property type="entry name" value="GPCR_Rhodpsn"/>
</dbReference>
<evidence type="ECO:0000256" key="10">
    <source>
        <dbReference type="SAM" id="MobiDB-lite"/>
    </source>
</evidence>
<dbReference type="PROSITE" id="PS00237">
    <property type="entry name" value="G_PROTEIN_RECEP_F1_1"/>
    <property type="match status" value="1"/>
</dbReference>
<keyword evidence="5 9" id="KW-0297">G-protein coupled receptor</keyword>
<dbReference type="Proteomes" id="UP000694845">
    <property type="component" value="Unplaced"/>
</dbReference>
<feature type="domain" description="G-protein coupled receptors family 1 profile" evidence="12">
    <location>
        <begin position="52"/>
        <end position="432"/>
    </location>
</feature>
<feature type="transmembrane region" description="Helical" evidence="11">
    <location>
        <begin position="110"/>
        <end position="131"/>
    </location>
</feature>
<dbReference type="PRINTS" id="PR00243">
    <property type="entry name" value="MUSCARINICR"/>
</dbReference>
<keyword evidence="13" id="KW-1185">Reference proteome</keyword>
<dbReference type="PROSITE" id="PS50262">
    <property type="entry name" value="G_PROTEIN_RECEP_F1_2"/>
    <property type="match status" value="1"/>
</dbReference>
<evidence type="ECO:0000256" key="2">
    <source>
        <dbReference type="ARBA" id="ARBA00022475"/>
    </source>
</evidence>
<keyword evidence="4 11" id="KW-1133">Transmembrane helix</keyword>
<evidence type="ECO:0000259" key="12">
    <source>
        <dbReference type="PROSITE" id="PS50262"/>
    </source>
</evidence>
<keyword evidence="7 9" id="KW-0675">Receptor</keyword>
<evidence type="ECO:0000256" key="3">
    <source>
        <dbReference type="ARBA" id="ARBA00022692"/>
    </source>
</evidence>
<feature type="transmembrane region" description="Helical" evidence="11">
    <location>
        <begin position="416"/>
        <end position="434"/>
    </location>
</feature>
<dbReference type="OMA" id="RYWAITQ"/>
<gene>
    <name evidence="14" type="primary">LOC110976622</name>
</gene>
<dbReference type="GeneID" id="110976622"/>
<feature type="compositionally biased region" description="Polar residues" evidence="10">
    <location>
        <begin position="322"/>
        <end position="331"/>
    </location>
</feature>
<dbReference type="PRINTS" id="PR00237">
    <property type="entry name" value="GPCRRHODOPSN"/>
</dbReference>
<feature type="transmembrane region" description="Helical" evidence="11">
    <location>
        <begin position="74"/>
        <end position="98"/>
    </location>
</feature>